<sequence>MRDACEETILSLCKRSSCALQYLGLCFIPLSFLPFSIFLRAMPSLTVLVLSNCVAITDELLAFLTYHEGQPVLPQLKRLTICHHDEGFSALVTLQMIESRWDSTPLAAVRIEPMAKAAQRHPRVLRRIVELIEEGLEFGHNFSWPCESDDYSMSESDDSSLSESDDSSSSS</sequence>
<dbReference type="Proteomes" id="UP001218188">
    <property type="component" value="Unassembled WGS sequence"/>
</dbReference>
<feature type="transmembrane region" description="Helical" evidence="2">
    <location>
        <begin position="20"/>
        <end position="39"/>
    </location>
</feature>
<keyword evidence="2" id="KW-0812">Transmembrane</keyword>
<gene>
    <name evidence="3" type="ORF">C8F04DRAFT_191954</name>
</gene>
<comment type="caution">
    <text evidence="3">The sequence shown here is derived from an EMBL/GenBank/DDBJ whole genome shotgun (WGS) entry which is preliminary data.</text>
</comment>
<organism evidence="3 4">
    <name type="scientific">Mycena alexandri</name>
    <dbReference type="NCBI Taxonomy" id="1745969"/>
    <lineage>
        <taxon>Eukaryota</taxon>
        <taxon>Fungi</taxon>
        <taxon>Dikarya</taxon>
        <taxon>Basidiomycota</taxon>
        <taxon>Agaricomycotina</taxon>
        <taxon>Agaricomycetes</taxon>
        <taxon>Agaricomycetidae</taxon>
        <taxon>Agaricales</taxon>
        <taxon>Marasmiineae</taxon>
        <taxon>Mycenaceae</taxon>
        <taxon>Mycena</taxon>
    </lineage>
</organism>
<evidence type="ECO:0000313" key="3">
    <source>
        <dbReference type="EMBL" id="KAJ7023116.1"/>
    </source>
</evidence>
<reference evidence="3" key="1">
    <citation type="submission" date="2023-03" db="EMBL/GenBank/DDBJ databases">
        <title>Massive genome expansion in bonnet fungi (Mycena s.s.) driven by repeated elements and novel gene families across ecological guilds.</title>
        <authorList>
            <consortium name="Lawrence Berkeley National Laboratory"/>
            <person name="Harder C.B."/>
            <person name="Miyauchi S."/>
            <person name="Viragh M."/>
            <person name="Kuo A."/>
            <person name="Thoen E."/>
            <person name="Andreopoulos B."/>
            <person name="Lu D."/>
            <person name="Skrede I."/>
            <person name="Drula E."/>
            <person name="Henrissat B."/>
            <person name="Morin E."/>
            <person name="Kohler A."/>
            <person name="Barry K."/>
            <person name="LaButti K."/>
            <person name="Morin E."/>
            <person name="Salamov A."/>
            <person name="Lipzen A."/>
            <person name="Mereny Z."/>
            <person name="Hegedus B."/>
            <person name="Baldrian P."/>
            <person name="Stursova M."/>
            <person name="Weitz H."/>
            <person name="Taylor A."/>
            <person name="Grigoriev I.V."/>
            <person name="Nagy L.G."/>
            <person name="Martin F."/>
            <person name="Kauserud H."/>
        </authorList>
    </citation>
    <scope>NUCLEOTIDE SEQUENCE</scope>
    <source>
        <strain evidence="3">CBHHK200</strain>
    </source>
</reference>
<dbReference type="InterPro" id="IPR032675">
    <property type="entry name" value="LRR_dom_sf"/>
</dbReference>
<protein>
    <submittedName>
        <fullName evidence="3">Uncharacterized protein</fullName>
    </submittedName>
</protein>
<dbReference type="EMBL" id="JARJCM010000194">
    <property type="protein sequence ID" value="KAJ7023116.1"/>
    <property type="molecule type" value="Genomic_DNA"/>
</dbReference>
<name>A0AAD6S8I0_9AGAR</name>
<keyword evidence="2" id="KW-0472">Membrane</keyword>
<feature type="region of interest" description="Disordered" evidence="1">
    <location>
        <begin position="149"/>
        <end position="171"/>
    </location>
</feature>
<dbReference type="AlphaFoldDB" id="A0AAD6S8I0"/>
<accession>A0AAD6S8I0</accession>
<evidence type="ECO:0000313" key="4">
    <source>
        <dbReference type="Proteomes" id="UP001218188"/>
    </source>
</evidence>
<evidence type="ECO:0000256" key="2">
    <source>
        <dbReference type="SAM" id="Phobius"/>
    </source>
</evidence>
<dbReference type="SUPFAM" id="SSF52047">
    <property type="entry name" value="RNI-like"/>
    <property type="match status" value="1"/>
</dbReference>
<keyword evidence="4" id="KW-1185">Reference proteome</keyword>
<proteinExistence type="predicted"/>
<keyword evidence="2" id="KW-1133">Transmembrane helix</keyword>
<evidence type="ECO:0000256" key="1">
    <source>
        <dbReference type="SAM" id="MobiDB-lite"/>
    </source>
</evidence>
<dbReference type="Gene3D" id="3.80.10.10">
    <property type="entry name" value="Ribonuclease Inhibitor"/>
    <property type="match status" value="1"/>
</dbReference>